<dbReference type="EMBL" id="MU853769">
    <property type="protein sequence ID" value="KAK3943017.1"/>
    <property type="molecule type" value="Genomic_DNA"/>
</dbReference>
<name>A0AAN6NG05_9PEZI</name>
<keyword evidence="1" id="KW-0732">Signal</keyword>
<feature type="chain" id="PRO_5043041251" evidence="1">
    <location>
        <begin position="26"/>
        <end position="168"/>
    </location>
</feature>
<dbReference type="AlphaFoldDB" id="A0AAN6NG05"/>
<keyword evidence="3" id="KW-1185">Reference proteome</keyword>
<dbReference type="Proteomes" id="UP001303473">
    <property type="component" value="Unassembled WGS sequence"/>
</dbReference>
<comment type="caution">
    <text evidence="2">The sequence shown here is derived from an EMBL/GenBank/DDBJ whole genome shotgun (WGS) entry which is preliminary data.</text>
</comment>
<protein>
    <submittedName>
        <fullName evidence="2">Uncharacterized protein</fullName>
    </submittedName>
</protein>
<organism evidence="2 3">
    <name type="scientific">Diplogelasinospora grovesii</name>
    <dbReference type="NCBI Taxonomy" id="303347"/>
    <lineage>
        <taxon>Eukaryota</taxon>
        <taxon>Fungi</taxon>
        <taxon>Dikarya</taxon>
        <taxon>Ascomycota</taxon>
        <taxon>Pezizomycotina</taxon>
        <taxon>Sordariomycetes</taxon>
        <taxon>Sordariomycetidae</taxon>
        <taxon>Sordariales</taxon>
        <taxon>Diplogelasinosporaceae</taxon>
        <taxon>Diplogelasinospora</taxon>
    </lineage>
</organism>
<evidence type="ECO:0000256" key="1">
    <source>
        <dbReference type="SAM" id="SignalP"/>
    </source>
</evidence>
<accession>A0AAN6NG05</accession>
<feature type="non-terminal residue" evidence="2">
    <location>
        <position position="1"/>
    </location>
</feature>
<sequence length="168" mass="18702">PVVRSTHFRFSSFLLSITILPSARPVPNSTAPDCPQQSPDPRAFSELRRGASSLALCLPGPRFGTPLLFDSPLHHITIGGFRPARLSICSRRLVCVCFVLFSCHLFEARRFEFGTDQRSPRFSPRDSQDLSFLLPQATESLVLPHVLAPITADFRVPVLWHSTLSTAF</sequence>
<feature type="signal peptide" evidence="1">
    <location>
        <begin position="1"/>
        <end position="25"/>
    </location>
</feature>
<evidence type="ECO:0000313" key="3">
    <source>
        <dbReference type="Proteomes" id="UP001303473"/>
    </source>
</evidence>
<gene>
    <name evidence="2" type="ORF">QBC46DRAFT_447315</name>
</gene>
<reference evidence="3" key="1">
    <citation type="journal article" date="2023" name="Mol. Phylogenet. Evol.">
        <title>Genome-scale phylogeny and comparative genomics of the fungal order Sordariales.</title>
        <authorList>
            <person name="Hensen N."/>
            <person name="Bonometti L."/>
            <person name="Westerberg I."/>
            <person name="Brannstrom I.O."/>
            <person name="Guillou S."/>
            <person name="Cros-Aarteil S."/>
            <person name="Calhoun S."/>
            <person name="Haridas S."/>
            <person name="Kuo A."/>
            <person name="Mondo S."/>
            <person name="Pangilinan J."/>
            <person name="Riley R."/>
            <person name="LaButti K."/>
            <person name="Andreopoulos B."/>
            <person name="Lipzen A."/>
            <person name="Chen C."/>
            <person name="Yan M."/>
            <person name="Daum C."/>
            <person name="Ng V."/>
            <person name="Clum A."/>
            <person name="Steindorff A."/>
            <person name="Ohm R.A."/>
            <person name="Martin F."/>
            <person name="Silar P."/>
            <person name="Natvig D.O."/>
            <person name="Lalanne C."/>
            <person name="Gautier V."/>
            <person name="Ament-Velasquez S.L."/>
            <person name="Kruys A."/>
            <person name="Hutchinson M.I."/>
            <person name="Powell A.J."/>
            <person name="Barry K."/>
            <person name="Miller A.N."/>
            <person name="Grigoriev I.V."/>
            <person name="Debuchy R."/>
            <person name="Gladieux P."/>
            <person name="Hiltunen Thoren M."/>
            <person name="Johannesson H."/>
        </authorList>
    </citation>
    <scope>NUCLEOTIDE SEQUENCE [LARGE SCALE GENOMIC DNA]</scope>
    <source>
        <strain evidence="3">CBS 340.73</strain>
    </source>
</reference>
<evidence type="ECO:0000313" key="2">
    <source>
        <dbReference type="EMBL" id="KAK3943017.1"/>
    </source>
</evidence>
<proteinExistence type="predicted"/>